<keyword evidence="14" id="KW-1185">Reference proteome</keyword>
<dbReference type="PRINTS" id="PR00184">
    <property type="entry name" value="NEISSPPORIN"/>
</dbReference>
<gene>
    <name evidence="13" type="ORF">HNO84_00005</name>
</gene>
<evidence type="ECO:0000256" key="5">
    <source>
        <dbReference type="ARBA" id="ARBA00022692"/>
    </source>
</evidence>
<dbReference type="SUPFAM" id="SSF56935">
    <property type="entry name" value="Porins"/>
    <property type="match status" value="1"/>
</dbReference>
<evidence type="ECO:0000313" key="13">
    <source>
        <dbReference type="EMBL" id="NUT99962.1"/>
    </source>
</evidence>
<keyword evidence="6 11" id="KW-0732">Signal</keyword>
<dbReference type="InterPro" id="IPR033900">
    <property type="entry name" value="Gram_neg_porin_domain"/>
</dbReference>
<keyword evidence="5" id="KW-0812">Transmembrane</keyword>
<dbReference type="Proteomes" id="UP000536746">
    <property type="component" value="Unassembled WGS sequence"/>
</dbReference>
<evidence type="ECO:0000256" key="3">
    <source>
        <dbReference type="ARBA" id="ARBA00022448"/>
    </source>
</evidence>
<evidence type="ECO:0000256" key="1">
    <source>
        <dbReference type="ARBA" id="ARBA00004571"/>
    </source>
</evidence>
<organism evidence="13 14">
    <name type="scientific">Herbaspirillum robiniae</name>
    <dbReference type="NCBI Taxonomy" id="2014887"/>
    <lineage>
        <taxon>Bacteria</taxon>
        <taxon>Pseudomonadati</taxon>
        <taxon>Pseudomonadota</taxon>
        <taxon>Betaproteobacteria</taxon>
        <taxon>Burkholderiales</taxon>
        <taxon>Oxalobacteraceae</taxon>
        <taxon>Herbaspirillum</taxon>
    </lineage>
</organism>
<dbReference type="CDD" id="cd00342">
    <property type="entry name" value="gram_neg_porins"/>
    <property type="match status" value="1"/>
</dbReference>
<dbReference type="Gene3D" id="2.40.160.10">
    <property type="entry name" value="Porin"/>
    <property type="match status" value="1"/>
</dbReference>
<dbReference type="InterPro" id="IPR002299">
    <property type="entry name" value="Porin_Neis"/>
</dbReference>
<dbReference type="InterPro" id="IPR050298">
    <property type="entry name" value="Gram-neg_bact_OMP"/>
</dbReference>
<dbReference type="EMBL" id="JABFMT010000001">
    <property type="protein sequence ID" value="NUT99962.1"/>
    <property type="molecule type" value="Genomic_DNA"/>
</dbReference>
<keyword evidence="8" id="KW-0626">Porin</keyword>
<evidence type="ECO:0000259" key="12">
    <source>
        <dbReference type="Pfam" id="PF13609"/>
    </source>
</evidence>
<dbReference type="InterPro" id="IPR023614">
    <property type="entry name" value="Porin_dom_sf"/>
</dbReference>
<keyword evidence="9" id="KW-0472">Membrane</keyword>
<comment type="subunit">
    <text evidence="2">Homotrimer.</text>
</comment>
<name>A0ABX2LQD6_9BURK</name>
<proteinExistence type="predicted"/>
<dbReference type="InterPro" id="IPR001702">
    <property type="entry name" value="Porin_Gram-ve"/>
</dbReference>
<feature type="domain" description="Porin" evidence="12">
    <location>
        <begin position="10"/>
        <end position="339"/>
    </location>
</feature>
<dbReference type="PANTHER" id="PTHR34501:SF9">
    <property type="entry name" value="MAJOR OUTER MEMBRANE PROTEIN P.IA"/>
    <property type="match status" value="1"/>
</dbReference>
<feature type="signal peptide" evidence="11">
    <location>
        <begin position="1"/>
        <end position="21"/>
    </location>
</feature>
<evidence type="ECO:0000256" key="8">
    <source>
        <dbReference type="ARBA" id="ARBA00023114"/>
    </source>
</evidence>
<keyword evidence="10" id="KW-0998">Cell outer membrane</keyword>
<dbReference type="PRINTS" id="PR00182">
    <property type="entry name" value="ECOLNEIPORIN"/>
</dbReference>
<keyword evidence="7" id="KW-0406">Ion transport</keyword>
<keyword evidence="4" id="KW-1134">Transmembrane beta strand</keyword>
<feature type="chain" id="PRO_5045697062" evidence="11">
    <location>
        <begin position="22"/>
        <end position="366"/>
    </location>
</feature>
<evidence type="ECO:0000256" key="10">
    <source>
        <dbReference type="ARBA" id="ARBA00023237"/>
    </source>
</evidence>
<reference evidence="13 14" key="1">
    <citation type="journal article" date="2020" name="Front. Plant Sci.">
        <title>Isolation of Rhizosphere Bacteria That Improve Quality and Water Stress Tolerance in Greenhouse Ornamentals.</title>
        <authorList>
            <person name="Nordstedt N.P."/>
            <person name="Jones M.L."/>
        </authorList>
    </citation>
    <scope>NUCLEOTIDE SEQUENCE [LARGE SCALE GENOMIC DNA]</scope>
    <source>
        <strain evidence="13 14">C6C2</strain>
    </source>
</reference>
<protein>
    <submittedName>
        <fullName evidence="13">Porin</fullName>
    </submittedName>
</protein>
<comment type="caution">
    <text evidence="13">The sequence shown here is derived from an EMBL/GenBank/DDBJ whole genome shotgun (WGS) entry which is preliminary data.</text>
</comment>
<accession>A0ABX2LQD6</accession>
<evidence type="ECO:0000256" key="6">
    <source>
        <dbReference type="ARBA" id="ARBA00022729"/>
    </source>
</evidence>
<keyword evidence="3" id="KW-0813">Transport</keyword>
<comment type="subcellular location">
    <subcellularLocation>
        <location evidence="1">Cell outer membrane</location>
        <topology evidence="1">Multi-pass membrane protein</topology>
    </subcellularLocation>
</comment>
<evidence type="ECO:0000256" key="2">
    <source>
        <dbReference type="ARBA" id="ARBA00011233"/>
    </source>
</evidence>
<dbReference type="RefSeq" id="WP_079215050.1">
    <property type="nucleotide sequence ID" value="NZ_CP018845.1"/>
</dbReference>
<evidence type="ECO:0000256" key="9">
    <source>
        <dbReference type="ARBA" id="ARBA00023136"/>
    </source>
</evidence>
<evidence type="ECO:0000313" key="14">
    <source>
        <dbReference type="Proteomes" id="UP000536746"/>
    </source>
</evidence>
<evidence type="ECO:0000256" key="4">
    <source>
        <dbReference type="ARBA" id="ARBA00022452"/>
    </source>
</evidence>
<evidence type="ECO:0000256" key="7">
    <source>
        <dbReference type="ARBA" id="ARBA00023065"/>
    </source>
</evidence>
<dbReference type="PANTHER" id="PTHR34501">
    <property type="entry name" value="PROTEIN YDDL-RELATED"/>
    <property type="match status" value="1"/>
</dbReference>
<evidence type="ECO:0000256" key="11">
    <source>
        <dbReference type="SAM" id="SignalP"/>
    </source>
</evidence>
<dbReference type="Pfam" id="PF13609">
    <property type="entry name" value="Porin_4"/>
    <property type="match status" value="1"/>
</dbReference>
<sequence>MKKSSMLLLAAGLTTGGAAFAQSTVTIYGIVDTSIRYLSNDNAQGSSNLRMDNGAIANSRIGFKGVEDLGGGLKAEFRLENGFNSDNGGLANGPNILFGRQSWVGLSGGFGKVSVGRQNTPLFDLMADHFDPLTVGNYETNAWLPAAATRIRTNNMVRYDGNVGPVFASVSYAFGEVAGSTRSGSQFSSALRYTAGAFSVGGGFQQTNDNSNNKDTAYNLSASYDFGVAKLFGGYYNIKDATGSTALYMSANSFATGSGGGLAGVERKDTGFFLGSSYKATAALTLTGAFYYDKSKNVAYTGLGNVGDGKRYAVAAWAEYALSKRTQVYTTVDYNKAKDAAVYELTNSTSGKNSLTTVGVGIRHIF</sequence>